<gene>
    <name evidence="1" type="ORF">E2C01_012282</name>
</gene>
<reference evidence="1 2" key="1">
    <citation type="submission" date="2019-05" db="EMBL/GenBank/DDBJ databases">
        <title>Another draft genome of Portunus trituberculatus and its Hox gene families provides insights of decapod evolution.</title>
        <authorList>
            <person name="Jeong J.-H."/>
            <person name="Song I."/>
            <person name="Kim S."/>
            <person name="Choi T."/>
            <person name="Kim D."/>
            <person name="Ryu S."/>
            <person name="Kim W."/>
        </authorList>
    </citation>
    <scope>NUCLEOTIDE SEQUENCE [LARGE SCALE GENOMIC DNA]</scope>
    <source>
        <tissue evidence="1">Muscle</tissue>
    </source>
</reference>
<keyword evidence="2" id="KW-1185">Reference proteome</keyword>
<dbReference type="AlphaFoldDB" id="A0A5B7DDQ7"/>
<organism evidence="1 2">
    <name type="scientific">Portunus trituberculatus</name>
    <name type="common">Swimming crab</name>
    <name type="synonym">Neptunus trituberculatus</name>
    <dbReference type="NCBI Taxonomy" id="210409"/>
    <lineage>
        <taxon>Eukaryota</taxon>
        <taxon>Metazoa</taxon>
        <taxon>Ecdysozoa</taxon>
        <taxon>Arthropoda</taxon>
        <taxon>Crustacea</taxon>
        <taxon>Multicrustacea</taxon>
        <taxon>Malacostraca</taxon>
        <taxon>Eumalacostraca</taxon>
        <taxon>Eucarida</taxon>
        <taxon>Decapoda</taxon>
        <taxon>Pleocyemata</taxon>
        <taxon>Brachyura</taxon>
        <taxon>Eubrachyura</taxon>
        <taxon>Portunoidea</taxon>
        <taxon>Portunidae</taxon>
        <taxon>Portuninae</taxon>
        <taxon>Portunus</taxon>
    </lineage>
</organism>
<proteinExistence type="predicted"/>
<sequence>MQGRVGQRSNHSQPYARNSSDAHYRFVHLDINDIPLPPTVSTIDYMGPTPAVVGMEICIC</sequence>
<name>A0A5B7DDQ7_PORTR</name>
<dbReference type="EMBL" id="VSRR010000764">
    <property type="protein sequence ID" value="MPC19369.1"/>
    <property type="molecule type" value="Genomic_DNA"/>
</dbReference>
<evidence type="ECO:0000313" key="1">
    <source>
        <dbReference type="EMBL" id="MPC19369.1"/>
    </source>
</evidence>
<evidence type="ECO:0000313" key="2">
    <source>
        <dbReference type="Proteomes" id="UP000324222"/>
    </source>
</evidence>
<accession>A0A5B7DDQ7</accession>
<protein>
    <submittedName>
        <fullName evidence="1">Uncharacterized protein</fullName>
    </submittedName>
</protein>
<dbReference type="Proteomes" id="UP000324222">
    <property type="component" value="Unassembled WGS sequence"/>
</dbReference>
<comment type="caution">
    <text evidence="1">The sequence shown here is derived from an EMBL/GenBank/DDBJ whole genome shotgun (WGS) entry which is preliminary data.</text>
</comment>